<dbReference type="AlphaFoldDB" id="A0A223E9H1"/>
<accession>A0A223E9H1</accession>
<proteinExistence type="predicted"/>
<sequence>MRAAFFFVMCFPILLLSSCEFHQLTNEKKQVTKEKKMENEFENFKAEQNLLENIQPIEAEENTFQNITGWFHETAVLYIKNLEDRSEVICHDLQSGKDELFFQTKHPIIQTVPNDRRTIFLIHSSPETNQAILTFVNTEGEELFHWEINAFELQYTWNPYNENELMVTAFAEDWSYKTYLLDLKEKKVVDSPYQIPFFQWTDEDRITYVKWNNDEPELSAPLYEANLMKHHEKKIADHVIGNGNFSSIVMYLQENQQEKGFGQYVFINSSSKKVLSTFRVPLASDYSQWIFPYYDFNAQNQQLYTFVPVAKSQDGSFELQRFNLITKKKETIFKNVTNDPILISPSGHYALYGPRLEKIMDLRKEKIQEIVK</sequence>
<reference evidence="2 3" key="1">
    <citation type="submission" date="2016-10" db="EMBL/GenBank/DDBJ databases">
        <title>The whole genome sequencing and assembly of Aeribacillus pallidus KCTC3564 strain.</title>
        <authorList>
            <person name="Lee Y.-J."/>
            <person name="Park M.-K."/>
            <person name="Yi H."/>
            <person name="Bahn Y.-S."/>
            <person name="Kim J.F."/>
            <person name="Lee D.-W."/>
        </authorList>
    </citation>
    <scope>NUCLEOTIDE SEQUENCE [LARGE SCALE GENOMIC DNA]</scope>
    <source>
        <strain evidence="2 3">KCTC3564</strain>
    </source>
</reference>
<dbReference type="Proteomes" id="UP000214606">
    <property type="component" value="Chromosome"/>
</dbReference>
<dbReference type="PROSITE" id="PS51257">
    <property type="entry name" value="PROKAR_LIPOPROTEIN"/>
    <property type="match status" value="1"/>
</dbReference>
<dbReference type="EMBL" id="CP017703">
    <property type="protein sequence ID" value="ASS91907.1"/>
    <property type="molecule type" value="Genomic_DNA"/>
</dbReference>
<protein>
    <recommendedName>
        <fullName evidence="1">YqgU-like 6-bladed beta-propeller domain-containing protein</fullName>
    </recommendedName>
</protein>
<organism evidence="2 3">
    <name type="scientific">Aeribacillus pallidus</name>
    <dbReference type="NCBI Taxonomy" id="33936"/>
    <lineage>
        <taxon>Bacteria</taxon>
        <taxon>Bacillati</taxon>
        <taxon>Bacillota</taxon>
        <taxon>Bacilli</taxon>
        <taxon>Bacillales</taxon>
        <taxon>Bacillaceae</taxon>
        <taxon>Aeribacillus</taxon>
    </lineage>
</organism>
<dbReference type="Pfam" id="PF21101">
    <property type="entry name" value="YqgU"/>
    <property type="match status" value="1"/>
</dbReference>
<evidence type="ECO:0000313" key="3">
    <source>
        <dbReference type="Proteomes" id="UP000214606"/>
    </source>
</evidence>
<dbReference type="InterPro" id="IPR048421">
    <property type="entry name" value="YqgU_beta-prop"/>
</dbReference>
<evidence type="ECO:0000313" key="2">
    <source>
        <dbReference type="EMBL" id="ASS91907.1"/>
    </source>
</evidence>
<gene>
    <name evidence="2" type="ORF">AP3564_18110</name>
</gene>
<name>A0A223E9H1_9BACI</name>
<dbReference type="KEGG" id="apak:AP3564_18110"/>
<feature type="domain" description="YqgU-like 6-bladed beta-propeller" evidence="1">
    <location>
        <begin position="93"/>
        <end position="353"/>
    </location>
</feature>
<evidence type="ECO:0000259" key="1">
    <source>
        <dbReference type="Pfam" id="PF21101"/>
    </source>
</evidence>
<dbReference type="RefSeq" id="WP_157728013.1">
    <property type="nucleotide sequence ID" value="NZ_CP017703.1"/>
</dbReference>